<dbReference type="Pfam" id="PF01583">
    <property type="entry name" value="APS_kinase"/>
    <property type="match status" value="1"/>
</dbReference>
<keyword evidence="6 8" id="KW-0418">Kinase</keyword>
<keyword evidence="3 6" id="KW-0808">Transferase</keyword>
<comment type="catalytic activity">
    <reaction evidence="1 6">
        <text>adenosine 5'-phosphosulfate + ATP = 3'-phosphoadenylyl sulfate + ADP + H(+)</text>
        <dbReference type="Rhea" id="RHEA:24152"/>
        <dbReference type="ChEBI" id="CHEBI:15378"/>
        <dbReference type="ChEBI" id="CHEBI:30616"/>
        <dbReference type="ChEBI" id="CHEBI:58243"/>
        <dbReference type="ChEBI" id="CHEBI:58339"/>
        <dbReference type="ChEBI" id="CHEBI:456216"/>
        <dbReference type="EC" id="2.7.1.25"/>
    </reaction>
</comment>
<dbReference type="EC" id="2.7.1.25" evidence="2 6"/>
<dbReference type="InterPro" id="IPR002891">
    <property type="entry name" value="APS"/>
</dbReference>
<comment type="caution">
    <text evidence="8">The sequence shown here is derived from an EMBL/GenBank/DDBJ whole genome shotgun (WGS) entry which is preliminary data.</text>
</comment>
<evidence type="ECO:0000256" key="5">
    <source>
        <dbReference type="ARBA" id="ARBA00022840"/>
    </source>
</evidence>
<dbReference type="SUPFAM" id="SSF52540">
    <property type="entry name" value="P-loop containing nucleoside triphosphate hydrolases"/>
    <property type="match status" value="1"/>
</dbReference>
<dbReference type="RefSeq" id="WP_129919630.1">
    <property type="nucleotide sequence ID" value="NZ_SEWE01000004.1"/>
</dbReference>
<proteinExistence type="inferred from homology"/>
<dbReference type="GO" id="GO:0010134">
    <property type="term" value="P:sulfate assimilation via adenylyl sulfate reduction"/>
    <property type="evidence" value="ECO:0007669"/>
    <property type="project" value="TreeGrafter"/>
</dbReference>
<sequence length="179" mass="19574">MSILMLTGLSGAGKSTLARALQGRLEQAGHRVALVDGDQFRLTLSRDLGFSETDRRENIRRLMAVAAEKKRAGFLVLVAAINPFDDQRRQLAATLGALTVYVACPLPVLVARDTKGLYRRALLPDTHPEKLHNLTGVNDRYDVPPHPDFTVDTATTPVETAAERLYEFVVATLRGLPAA</sequence>
<dbReference type="GO" id="GO:0019379">
    <property type="term" value="P:sulfate assimilation, phosphoadenylyl sulfate reduction by phosphoadenylyl-sulfate reductase (thioredoxin)"/>
    <property type="evidence" value="ECO:0007669"/>
    <property type="project" value="TreeGrafter"/>
</dbReference>
<dbReference type="Gene3D" id="3.40.50.300">
    <property type="entry name" value="P-loop containing nucleotide triphosphate hydrolases"/>
    <property type="match status" value="1"/>
</dbReference>
<dbReference type="GO" id="GO:0070814">
    <property type="term" value="P:hydrogen sulfide biosynthetic process"/>
    <property type="evidence" value="ECO:0007669"/>
    <property type="project" value="UniProtKB-UniPathway"/>
</dbReference>
<dbReference type="OrthoDB" id="9804504at2"/>
<dbReference type="InterPro" id="IPR050512">
    <property type="entry name" value="Sulf_AdTrans/APS_kinase"/>
</dbReference>
<dbReference type="AlphaFoldDB" id="A0A4Q5LGY2"/>
<dbReference type="GO" id="GO:0005737">
    <property type="term" value="C:cytoplasm"/>
    <property type="evidence" value="ECO:0007669"/>
    <property type="project" value="TreeGrafter"/>
</dbReference>
<dbReference type="GO" id="GO:0004020">
    <property type="term" value="F:adenylylsulfate kinase activity"/>
    <property type="evidence" value="ECO:0007669"/>
    <property type="project" value="UniProtKB-EC"/>
</dbReference>
<dbReference type="InterPro" id="IPR059117">
    <property type="entry name" value="APS_kinase_dom"/>
</dbReference>
<protein>
    <recommendedName>
        <fullName evidence="2 6">Adenylyl-sulfate kinase</fullName>
        <ecNumber evidence="2 6">2.7.1.25</ecNumber>
    </recommendedName>
</protein>
<dbReference type="PANTHER" id="PTHR42700:SF1">
    <property type="entry name" value="SULFATE ADENYLYLTRANSFERASE"/>
    <property type="match status" value="1"/>
</dbReference>
<evidence type="ECO:0000313" key="8">
    <source>
        <dbReference type="EMBL" id="RYU83250.1"/>
    </source>
</evidence>
<dbReference type="InterPro" id="IPR027417">
    <property type="entry name" value="P-loop_NTPase"/>
</dbReference>
<dbReference type="CDD" id="cd02027">
    <property type="entry name" value="APSK"/>
    <property type="match status" value="1"/>
</dbReference>
<dbReference type="GO" id="GO:0005524">
    <property type="term" value="F:ATP binding"/>
    <property type="evidence" value="ECO:0007669"/>
    <property type="project" value="UniProtKB-KW"/>
</dbReference>
<evidence type="ECO:0000256" key="4">
    <source>
        <dbReference type="ARBA" id="ARBA00022741"/>
    </source>
</evidence>
<organism evidence="8 9">
    <name type="scientific">Hymenobacter persicinus</name>
    <dbReference type="NCBI Taxonomy" id="2025506"/>
    <lineage>
        <taxon>Bacteria</taxon>
        <taxon>Pseudomonadati</taxon>
        <taxon>Bacteroidota</taxon>
        <taxon>Cytophagia</taxon>
        <taxon>Cytophagales</taxon>
        <taxon>Hymenobacteraceae</taxon>
        <taxon>Hymenobacter</taxon>
    </lineage>
</organism>
<feature type="domain" description="APS kinase" evidence="7">
    <location>
        <begin position="3"/>
        <end position="152"/>
    </location>
</feature>
<evidence type="ECO:0000256" key="2">
    <source>
        <dbReference type="ARBA" id="ARBA00012121"/>
    </source>
</evidence>
<keyword evidence="9" id="KW-1185">Reference proteome</keyword>
<comment type="function">
    <text evidence="6">Catalyzes the synthesis of activated sulfate.</text>
</comment>
<dbReference type="NCBIfam" id="TIGR00455">
    <property type="entry name" value="apsK"/>
    <property type="match status" value="1"/>
</dbReference>
<dbReference type="PANTHER" id="PTHR42700">
    <property type="entry name" value="SULFATE ADENYLYLTRANSFERASE"/>
    <property type="match status" value="1"/>
</dbReference>
<reference evidence="8 9" key="1">
    <citation type="submission" date="2019-02" db="EMBL/GenBank/DDBJ databases">
        <title>Bacterial novel species isolated from soil.</title>
        <authorList>
            <person name="Jung H.-Y."/>
        </authorList>
    </citation>
    <scope>NUCLEOTIDE SEQUENCE [LARGE SCALE GENOMIC DNA]</scope>
    <source>
        <strain evidence="8 9">1-3-3-3</strain>
    </source>
</reference>
<dbReference type="GO" id="GO:0004781">
    <property type="term" value="F:sulfate adenylyltransferase (ATP) activity"/>
    <property type="evidence" value="ECO:0007669"/>
    <property type="project" value="TreeGrafter"/>
</dbReference>
<dbReference type="Proteomes" id="UP000294155">
    <property type="component" value="Unassembled WGS sequence"/>
</dbReference>
<evidence type="ECO:0000259" key="7">
    <source>
        <dbReference type="Pfam" id="PF01583"/>
    </source>
</evidence>
<evidence type="ECO:0000256" key="1">
    <source>
        <dbReference type="ARBA" id="ARBA00001823"/>
    </source>
</evidence>
<gene>
    <name evidence="8" type="primary">cysC</name>
    <name evidence="8" type="ORF">EWM57_02895</name>
</gene>
<name>A0A4Q5LGY2_9BACT</name>
<dbReference type="UniPathway" id="UPA00140">
    <property type="reaction ID" value="UER00205"/>
</dbReference>
<keyword evidence="5 6" id="KW-0067">ATP-binding</keyword>
<accession>A0A4Q5LGY2</accession>
<dbReference type="EMBL" id="SEWE01000004">
    <property type="protein sequence ID" value="RYU83250.1"/>
    <property type="molecule type" value="Genomic_DNA"/>
</dbReference>
<evidence type="ECO:0000256" key="6">
    <source>
        <dbReference type="RuleBase" id="RU004347"/>
    </source>
</evidence>
<evidence type="ECO:0000313" key="9">
    <source>
        <dbReference type="Proteomes" id="UP000294155"/>
    </source>
</evidence>
<comment type="similarity">
    <text evidence="6">Belongs to the APS kinase family.</text>
</comment>
<evidence type="ECO:0000256" key="3">
    <source>
        <dbReference type="ARBA" id="ARBA00022679"/>
    </source>
</evidence>
<keyword evidence="4 6" id="KW-0547">Nucleotide-binding</keyword>
<comment type="pathway">
    <text evidence="6">Sulfur metabolism; hydrogen sulfide biosynthesis; sulfite from sulfate: step 2/3.</text>
</comment>